<protein>
    <recommendedName>
        <fullName evidence="4">DUF2946 domain-containing protein</fullName>
    </recommendedName>
</protein>
<dbReference type="KEGG" id="azq:G3580_00815"/>
<evidence type="ECO:0000313" key="2">
    <source>
        <dbReference type="EMBL" id="QID16291.1"/>
    </source>
</evidence>
<dbReference type="AlphaFoldDB" id="A0A6C1AY51"/>
<evidence type="ECO:0000256" key="1">
    <source>
        <dbReference type="SAM" id="SignalP"/>
    </source>
</evidence>
<dbReference type="RefSeq" id="WP_173763459.1">
    <property type="nucleotide sequence ID" value="NZ_CP048836.1"/>
</dbReference>
<name>A0A6C1AY51_9RHOO</name>
<evidence type="ECO:0000313" key="3">
    <source>
        <dbReference type="Proteomes" id="UP000501991"/>
    </source>
</evidence>
<organism evidence="2 3">
    <name type="scientific">Nitrogeniibacter mangrovi</name>
    <dbReference type="NCBI Taxonomy" id="2016596"/>
    <lineage>
        <taxon>Bacteria</taxon>
        <taxon>Pseudomonadati</taxon>
        <taxon>Pseudomonadota</taxon>
        <taxon>Betaproteobacteria</taxon>
        <taxon>Rhodocyclales</taxon>
        <taxon>Zoogloeaceae</taxon>
        <taxon>Nitrogeniibacter</taxon>
    </lineage>
</organism>
<feature type="signal peptide" evidence="1">
    <location>
        <begin position="1"/>
        <end position="22"/>
    </location>
</feature>
<dbReference type="Proteomes" id="UP000501991">
    <property type="component" value="Chromosome"/>
</dbReference>
<evidence type="ECO:0008006" key="4">
    <source>
        <dbReference type="Google" id="ProtNLM"/>
    </source>
</evidence>
<sequence>MRFHRHLRRVLLILLAACTVLAQGAAGRHGFEHLRAGGDGRDHFAVDAGGQHECALCLAFTGLGACAPSGGFVASTLAGASVVPSGNDGPSPAAARDAYLARAPPRVV</sequence>
<feature type="chain" id="PRO_5025641981" description="DUF2946 domain-containing protein" evidence="1">
    <location>
        <begin position="23"/>
        <end position="108"/>
    </location>
</feature>
<reference evidence="2 3" key="1">
    <citation type="submission" date="2020-02" db="EMBL/GenBank/DDBJ databases">
        <title>Nitrogenibacter mangrovi gen. nov., sp. nov. isolated from mangrove sediment, a denitrifying betaproteobacterium.</title>
        <authorList>
            <person name="Liao H."/>
            <person name="Tian Y."/>
        </authorList>
    </citation>
    <scope>NUCLEOTIDE SEQUENCE [LARGE SCALE GENOMIC DNA]</scope>
    <source>
        <strain evidence="2 3">M9-3-2</strain>
    </source>
</reference>
<keyword evidence="1" id="KW-0732">Signal</keyword>
<proteinExistence type="predicted"/>
<keyword evidence="3" id="KW-1185">Reference proteome</keyword>
<accession>A0A6C1AY51</accession>
<gene>
    <name evidence="2" type="ORF">G3580_00815</name>
</gene>
<dbReference type="EMBL" id="CP048836">
    <property type="protein sequence ID" value="QID16291.1"/>
    <property type="molecule type" value="Genomic_DNA"/>
</dbReference>